<name>S3UZL9_9LEPT</name>
<keyword evidence="3" id="KW-0472">Membrane</keyword>
<evidence type="ECO:0000313" key="5">
    <source>
        <dbReference type="EMBL" id="EPG74663.1"/>
    </source>
</evidence>
<keyword evidence="3" id="KW-0812">Transmembrane</keyword>
<keyword evidence="2" id="KW-0732">Signal</keyword>
<dbReference type="InterPro" id="IPR038352">
    <property type="entry name" value="Imelysin_sf"/>
</dbReference>
<feature type="domain" description="Imelysin-like" evidence="4">
    <location>
        <begin position="84"/>
        <end position="399"/>
    </location>
</feature>
<dbReference type="AlphaFoldDB" id="S3UZL9"/>
<feature type="transmembrane region" description="Helical" evidence="3">
    <location>
        <begin position="20"/>
        <end position="41"/>
    </location>
</feature>
<dbReference type="EMBL" id="AKWZ02000009">
    <property type="protein sequence ID" value="EPG74663.1"/>
    <property type="molecule type" value="Genomic_DNA"/>
</dbReference>
<reference evidence="5" key="1">
    <citation type="submission" date="2013-04" db="EMBL/GenBank/DDBJ databases">
        <authorList>
            <person name="Harkins D.M."/>
            <person name="Durkin A.S."/>
            <person name="Selengut J.D."/>
            <person name="Sanka R."/>
            <person name="DePew J."/>
            <person name="Purushe J."/>
            <person name="Ahmed A."/>
            <person name="van der Linden H."/>
            <person name="Goris M.G.A."/>
            <person name="Hartskeerl R.A."/>
            <person name="Vinetz J.M."/>
            <person name="Sutton G.G."/>
            <person name="Nelson W.C."/>
            <person name="Fouts D.E."/>
        </authorList>
    </citation>
    <scope>NUCLEOTIDE SEQUENCE [LARGE SCALE GENOMIC DNA]</scope>
    <source>
        <strain evidence="5">BUT 6</strain>
    </source>
</reference>
<dbReference type="CDD" id="cd14659">
    <property type="entry name" value="Imelysin-like_IPPA"/>
    <property type="match status" value="1"/>
</dbReference>
<dbReference type="RefSeq" id="WP_016549225.1">
    <property type="nucleotide sequence ID" value="NZ_AKWZ02000009.1"/>
</dbReference>
<proteinExistence type="predicted"/>
<gene>
    <name evidence="5" type="ORF">LEP1GSC058_1778</name>
</gene>
<organism evidence="5 6">
    <name type="scientific">Leptospira fainei serovar Hurstbridge str. BUT 6</name>
    <dbReference type="NCBI Taxonomy" id="1193011"/>
    <lineage>
        <taxon>Bacteria</taxon>
        <taxon>Pseudomonadati</taxon>
        <taxon>Spirochaetota</taxon>
        <taxon>Spirochaetia</taxon>
        <taxon>Leptospirales</taxon>
        <taxon>Leptospiraceae</taxon>
        <taxon>Leptospira</taxon>
    </lineage>
</organism>
<dbReference type="InterPro" id="IPR018976">
    <property type="entry name" value="Imelysin-like"/>
</dbReference>
<comment type="caution">
    <text evidence="5">The sequence shown here is derived from an EMBL/GenBank/DDBJ whole genome shotgun (WGS) entry which is preliminary data.</text>
</comment>
<dbReference type="Proteomes" id="UP000014540">
    <property type="component" value="Unassembled WGS sequence"/>
</dbReference>
<dbReference type="Pfam" id="PF09375">
    <property type="entry name" value="Peptidase_M75"/>
    <property type="match status" value="1"/>
</dbReference>
<dbReference type="STRING" id="1193011.LEP1GSC058_1778"/>
<accession>S3UZL9</accession>
<dbReference type="InterPro" id="IPR034984">
    <property type="entry name" value="Imelysin-like_IPPA"/>
</dbReference>
<evidence type="ECO:0000259" key="4">
    <source>
        <dbReference type="Pfam" id="PF09375"/>
    </source>
</evidence>
<protein>
    <submittedName>
        <fullName evidence="5">Imelysin</fullName>
    </submittedName>
</protein>
<dbReference type="Gene3D" id="1.20.1420.20">
    <property type="entry name" value="M75 peptidase, HXXE motif"/>
    <property type="match status" value="1"/>
</dbReference>
<evidence type="ECO:0000256" key="3">
    <source>
        <dbReference type="SAM" id="Phobius"/>
    </source>
</evidence>
<sequence>MYRSGFRSFWELSVKKSYFLLRICSGYGILLTSLLSFFLVISCNPRNESASDSSLINGFLYRMFNSYDPRLFLQNMGRNIIPPLYADLNVKAQDLITKATALSTCNAGTLSNFQASWLANISAVKKVELYRFGPSNTYYPLFDAWPGEAMKTVSPESPPSNGDMDDLDASPGFSGTATAYIGTLDKDAKGLPAIEYVVFIKPGSYGATPLACSDMSANRYQLLLALVNDYAANVAALAAAWAPNGTSPYGEQLATAGTGSTAFPNSGGALDTIFAAAVRELTTMKDGKLEVPAGLSQGGNGSVINLSLSESRFSGNSIQNLRDNLSSFKTFYLGGGGTGLSDYVTFYSPTLDTQVKAQITLLESTLNSFNNISAGNMAAIKQAVTQLNTLLTILNTQLAAIVGSGVVSGHGGDGD</sequence>
<dbReference type="OrthoDB" id="317140at2"/>
<comment type="subcellular location">
    <subcellularLocation>
        <location evidence="1">Cell envelope</location>
    </subcellularLocation>
</comment>
<evidence type="ECO:0000256" key="1">
    <source>
        <dbReference type="ARBA" id="ARBA00004196"/>
    </source>
</evidence>
<evidence type="ECO:0000256" key="2">
    <source>
        <dbReference type="ARBA" id="ARBA00022729"/>
    </source>
</evidence>
<keyword evidence="3" id="KW-1133">Transmembrane helix</keyword>
<evidence type="ECO:0000313" key="6">
    <source>
        <dbReference type="Proteomes" id="UP000014540"/>
    </source>
</evidence>
<keyword evidence="6" id="KW-1185">Reference proteome</keyword>
<dbReference type="GO" id="GO:0030313">
    <property type="term" value="C:cell envelope"/>
    <property type="evidence" value="ECO:0007669"/>
    <property type="project" value="UniProtKB-SubCell"/>
</dbReference>